<gene>
    <name evidence="1" type="ORF">MYCGRDRAFT_104334</name>
</gene>
<name>F9XAH8_ZYMTI</name>
<proteinExistence type="predicted"/>
<evidence type="ECO:0000313" key="2">
    <source>
        <dbReference type="Proteomes" id="UP000008062"/>
    </source>
</evidence>
<evidence type="ECO:0000313" key="1">
    <source>
        <dbReference type="EMBL" id="EGP87762.1"/>
    </source>
</evidence>
<sequence>MHRGPIAQLANHKSRFNLRQLGLGSVRSLDRQIVRILIKVKQLCRLHRTMPGWELETLQIALRSYPASSGSAHRV</sequence>
<dbReference type="KEGG" id="ztr:MYCGRDRAFT_104334"/>
<dbReference type="Proteomes" id="UP000008062">
    <property type="component" value="Chromosome 5"/>
</dbReference>
<dbReference type="AlphaFoldDB" id="F9XAH8"/>
<dbReference type="EMBL" id="CM001200">
    <property type="protein sequence ID" value="EGP87762.1"/>
    <property type="molecule type" value="Genomic_DNA"/>
</dbReference>
<keyword evidence="2" id="KW-1185">Reference proteome</keyword>
<dbReference type="InParanoid" id="F9XAH8"/>
<protein>
    <submittedName>
        <fullName evidence="1">Uncharacterized protein</fullName>
    </submittedName>
</protein>
<dbReference type="GeneID" id="13397108"/>
<reference evidence="1 2" key="1">
    <citation type="journal article" date="2011" name="PLoS Genet.">
        <title>Finished genome of the fungal wheat pathogen Mycosphaerella graminicola reveals dispensome structure, chromosome plasticity, and stealth pathogenesis.</title>
        <authorList>
            <person name="Goodwin S.B."/>
            <person name="Ben M'barek S."/>
            <person name="Dhillon B."/>
            <person name="Wittenberg A.H.J."/>
            <person name="Crane C.F."/>
            <person name="Hane J.K."/>
            <person name="Foster A.J."/>
            <person name="Van der Lee T.A.J."/>
            <person name="Grimwood J."/>
            <person name="Aerts A."/>
            <person name="Antoniw J."/>
            <person name="Bailey A."/>
            <person name="Bluhm B."/>
            <person name="Bowler J."/>
            <person name="Bristow J."/>
            <person name="van der Burgt A."/>
            <person name="Canto-Canche B."/>
            <person name="Churchill A.C.L."/>
            <person name="Conde-Ferraez L."/>
            <person name="Cools H.J."/>
            <person name="Coutinho P.M."/>
            <person name="Csukai M."/>
            <person name="Dehal P."/>
            <person name="De Wit P."/>
            <person name="Donzelli B."/>
            <person name="van de Geest H.C."/>
            <person name="van Ham R.C.H.J."/>
            <person name="Hammond-Kosack K.E."/>
            <person name="Henrissat B."/>
            <person name="Kilian A."/>
            <person name="Kobayashi A.K."/>
            <person name="Koopmann E."/>
            <person name="Kourmpetis Y."/>
            <person name="Kuzniar A."/>
            <person name="Lindquist E."/>
            <person name="Lombard V."/>
            <person name="Maliepaard C."/>
            <person name="Martins N."/>
            <person name="Mehrabi R."/>
            <person name="Nap J.P.H."/>
            <person name="Ponomarenko A."/>
            <person name="Rudd J.J."/>
            <person name="Salamov A."/>
            <person name="Schmutz J."/>
            <person name="Schouten H.J."/>
            <person name="Shapiro H."/>
            <person name="Stergiopoulos I."/>
            <person name="Torriani S.F.F."/>
            <person name="Tu H."/>
            <person name="de Vries R.P."/>
            <person name="Waalwijk C."/>
            <person name="Ware S.B."/>
            <person name="Wiebenga A."/>
            <person name="Zwiers L.-H."/>
            <person name="Oliver R.P."/>
            <person name="Grigoriev I.V."/>
            <person name="Kema G.H.J."/>
        </authorList>
    </citation>
    <scope>NUCLEOTIDE SEQUENCE [LARGE SCALE GENOMIC DNA]</scope>
    <source>
        <strain evidence="2">CBS 115943 / IPO323</strain>
    </source>
</reference>
<dbReference type="HOGENOM" id="CLU_2672995_0_0_1"/>
<accession>F9XAH8</accession>
<dbReference type="RefSeq" id="XP_003852786.1">
    <property type="nucleotide sequence ID" value="XM_003852738.1"/>
</dbReference>
<organism evidence="1 2">
    <name type="scientific">Zymoseptoria tritici (strain CBS 115943 / IPO323)</name>
    <name type="common">Speckled leaf blotch fungus</name>
    <name type="synonym">Septoria tritici</name>
    <dbReference type="NCBI Taxonomy" id="336722"/>
    <lineage>
        <taxon>Eukaryota</taxon>
        <taxon>Fungi</taxon>
        <taxon>Dikarya</taxon>
        <taxon>Ascomycota</taxon>
        <taxon>Pezizomycotina</taxon>
        <taxon>Dothideomycetes</taxon>
        <taxon>Dothideomycetidae</taxon>
        <taxon>Mycosphaerellales</taxon>
        <taxon>Mycosphaerellaceae</taxon>
        <taxon>Zymoseptoria</taxon>
    </lineage>
</organism>